<gene>
    <name evidence="3" type="ORF">ACFQ5J_09365</name>
</gene>
<evidence type="ECO:0000259" key="2">
    <source>
        <dbReference type="Pfam" id="PF03313"/>
    </source>
</evidence>
<dbReference type="RefSeq" id="WP_125751309.1">
    <property type="nucleotide sequence ID" value="NZ_JBHTON010000029.1"/>
</dbReference>
<comment type="caution">
    <text evidence="3">The sequence shown here is derived from an EMBL/GenBank/DDBJ whole genome shotgun (WGS) entry which is preliminary data.</text>
</comment>
<evidence type="ECO:0000313" key="4">
    <source>
        <dbReference type="Proteomes" id="UP001597252"/>
    </source>
</evidence>
<dbReference type="InterPro" id="IPR005130">
    <property type="entry name" value="Ser_deHydtase-like_asu"/>
</dbReference>
<keyword evidence="4" id="KW-1185">Reference proteome</keyword>
<dbReference type="Pfam" id="PF03313">
    <property type="entry name" value="SDH_alpha"/>
    <property type="match status" value="1"/>
</dbReference>
<sequence length="437" mass="44834">MSDADLFLHCLRAEVAPATGCTEPIAIAYAAANALTYLEDDTIEAITVRVSPNVMKNTMAVMVPGVGEPGLAVAAAAGAVAGDPDAGLDVIAAITMAQVAAIKQLAHSGRVHTSMAAVADDLYVAVKVTTRAGWAQVEIAGSHTNIYRVEKNGTRLIDQPKPAAHARSAQKAALQQVSLQRIWDFATTVPLAKITFMQAADKLNWALAEAGLTQAYGLGVGRAYSPKHALDAEADLAAQIQAYTTAASDARMGGAALPAMSNSGSGNQGITATIPISVIARAQNVDQEHLLRALTLSHLTALYAHAYLPVLGPFCATDTAAMGAAVGSSYLLALGYAGACKAVRNMAGDAPGMVCDGAGASCALKVGTAVNSMYRAVQLAAQDIVVPATNGLVCADVDETIRGIGHLGTVGMQGVDAAVLNVMLNKQAPRITIKPRS</sequence>
<evidence type="ECO:0000313" key="3">
    <source>
        <dbReference type="EMBL" id="MFD1485437.1"/>
    </source>
</evidence>
<proteinExistence type="inferred from homology"/>
<feature type="domain" description="Serine dehydratase-like alpha subunit" evidence="2">
    <location>
        <begin position="159"/>
        <end position="420"/>
    </location>
</feature>
<protein>
    <recommendedName>
        <fullName evidence="1">UPF0597 protein ACFQ5J_09365</fullName>
    </recommendedName>
</protein>
<accession>A0ABW4E6C7</accession>
<dbReference type="PIRSF" id="PIRSF006054">
    <property type="entry name" value="UCP006054"/>
    <property type="match status" value="1"/>
</dbReference>
<comment type="similarity">
    <text evidence="1">Belongs to the UPF0597 family.</text>
</comment>
<evidence type="ECO:0000256" key="1">
    <source>
        <dbReference type="HAMAP-Rule" id="MF_01845"/>
    </source>
</evidence>
<dbReference type="Proteomes" id="UP001597252">
    <property type="component" value="Unassembled WGS sequence"/>
</dbReference>
<dbReference type="HAMAP" id="MF_01845">
    <property type="entry name" value="UPF0597"/>
    <property type="match status" value="1"/>
</dbReference>
<organism evidence="3 4">
    <name type="scientific">Lacticaseibacillus baoqingensis</name>
    <dbReference type="NCBI Taxonomy" id="2486013"/>
    <lineage>
        <taxon>Bacteria</taxon>
        <taxon>Bacillati</taxon>
        <taxon>Bacillota</taxon>
        <taxon>Bacilli</taxon>
        <taxon>Lactobacillales</taxon>
        <taxon>Lactobacillaceae</taxon>
        <taxon>Lacticaseibacillus</taxon>
    </lineage>
</organism>
<dbReference type="InterPro" id="IPR021144">
    <property type="entry name" value="UPF0597"/>
</dbReference>
<name>A0ABW4E6C7_9LACO</name>
<reference evidence="4" key="1">
    <citation type="journal article" date="2019" name="Int. J. Syst. Evol. Microbiol.">
        <title>The Global Catalogue of Microorganisms (GCM) 10K type strain sequencing project: providing services to taxonomists for standard genome sequencing and annotation.</title>
        <authorList>
            <consortium name="The Broad Institute Genomics Platform"/>
            <consortium name="The Broad Institute Genome Sequencing Center for Infectious Disease"/>
            <person name="Wu L."/>
            <person name="Ma J."/>
        </authorList>
    </citation>
    <scope>NUCLEOTIDE SEQUENCE [LARGE SCALE GENOMIC DNA]</scope>
    <source>
        <strain evidence="4">CCM 8903</strain>
    </source>
</reference>
<dbReference type="EMBL" id="JBHTON010000029">
    <property type="protein sequence ID" value="MFD1485437.1"/>
    <property type="molecule type" value="Genomic_DNA"/>
</dbReference>
<dbReference type="PANTHER" id="PTHR30501">
    <property type="entry name" value="UPF0597 PROTEIN YHAM"/>
    <property type="match status" value="1"/>
</dbReference>
<dbReference type="PANTHER" id="PTHR30501:SF2">
    <property type="entry name" value="UPF0597 PROTEIN YHAM"/>
    <property type="match status" value="1"/>
</dbReference>